<dbReference type="EMBL" id="JBICCN010000373">
    <property type="protein sequence ID" value="KAL3072738.1"/>
    <property type="molecule type" value="Genomic_DNA"/>
</dbReference>
<evidence type="ECO:0000313" key="1">
    <source>
        <dbReference type="EMBL" id="KAL3072738.1"/>
    </source>
</evidence>
<keyword evidence="2" id="KW-1185">Reference proteome</keyword>
<sequence length="100" mass="11988">MFDRVFLRFNPFNCSAFIGKASPVAVLQVRFNCPWHRSGYTPNFFGFKVKRKLKMRTVERLSQTEGSRHILMRRVLSEKHFVAWNWPSKKPRNDRLNYPL</sequence>
<protein>
    <submittedName>
        <fullName evidence="1">Uncharacterized protein</fullName>
    </submittedName>
</protein>
<proteinExistence type="predicted"/>
<gene>
    <name evidence="1" type="ORF">niasHS_017712</name>
</gene>
<dbReference type="Proteomes" id="UP001620645">
    <property type="component" value="Unassembled WGS sequence"/>
</dbReference>
<comment type="caution">
    <text evidence="1">The sequence shown here is derived from an EMBL/GenBank/DDBJ whole genome shotgun (WGS) entry which is preliminary data.</text>
</comment>
<reference evidence="1 2" key="1">
    <citation type="submission" date="2024-10" db="EMBL/GenBank/DDBJ databases">
        <authorList>
            <person name="Kim D."/>
        </authorList>
    </citation>
    <scope>NUCLEOTIDE SEQUENCE [LARGE SCALE GENOMIC DNA]</scope>
    <source>
        <strain evidence="1">Taebaek</strain>
    </source>
</reference>
<accession>A0ABD2IHI6</accession>
<dbReference type="AlphaFoldDB" id="A0ABD2IHI6"/>
<organism evidence="1 2">
    <name type="scientific">Heterodera schachtii</name>
    <name type="common">Sugarbeet cyst nematode worm</name>
    <name type="synonym">Tylenchus schachtii</name>
    <dbReference type="NCBI Taxonomy" id="97005"/>
    <lineage>
        <taxon>Eukaryota</taxon>
        <taxon>Metazoa</taxon>
        <taxon>Ecdysozoa</taxon>
        <taxon>Nematoda</taxon>
        <taxon>Chromadorea</taxon>
        <taxon>Rhabditida</taxon>
        <taxon>Tylenchina</taxon>
        <taxon>Tylenchomorpha</taxon>
        <taxon>Tylenchoidea</taxon>
        <taxon>Heteroderidae</taxon>
        <taxon>Heteroderinae</taxon>
        <taxon>Heterodera</taxon>
    </lineage>
</organism>
<evidence type="ECO:0000313" key="2">
    <source>
        <dbReference type="Proteomes" id="UP001620645"/>
    </source>
</evidence>
<name>A0ABD2IHI6_HETSC</name>